<dbReference type="SUPFAM" id="SSF52540">
    <property type="entry name" value="P-loop containing nucleoside triphosphate hydrolases"/>
    <property type="match status" value="1"/>
</dbReference>
<dbReference type="InterPro" id="IPR027417">
    <property type="entry name" value="P-loop_NTPase"/>
</dbReference>
<keyword evidence="3" id="KW-0067">ATP-binding</keyword>
<keyword evidence="1" id="KW-0813">Transport</keyword>
<feature type="domain" description="ABC transporter" evidence="4">
    <location>
        <begin position="5"/>
        <end position="236"/>
    </location>
</feature>
<dbReference type="AlphaFoldDB" id="A0A8J3IS00"/>
<dbReference type="PANTHER" id="PTHR42788:SF13">
    <property type="entry name" value="ALIPHATIC SULFONATES IMPORT ATP-BINDING PROTEIN SSUB"/>
    <property type="match status" value="1"/>
</dbReference>
<dbReference type="InterPro" id="IPR017871">
    <property type="entry name" value="ABC_transporter-like_CS"/>
</dbReference>
<sequence>MNAVIRIEGVSKSFLHGQQENVVLADMNLEIQQGSFVVIVGPSGCGKSTLLNIVAGLLPASAGRVYYQDQLMVAPRLEIGYLTQKDTLMPWRSVERNVELPLEIRGIGRAKRGSIASELIGKVGLKGYEKLYPRQLSGGMLRRASLARMLCTDPETLLMDEPFGALDAQLRLELQGELLRLWETSGKTVLFVTHDIEEAIVLGDRVVVLGSAGGVILDHTIELARPRDAGRIRFQSQFVEIHQRLWNALMVARSQQQEVAL</sequence>
<comment type="caution">
    <text evidence="5">The sequence shown here is derived from an EMBL/GenBank/DDBJ whole genome shotgun (WGS) entry which is preliminary data.</text>
</comment>
<dbReference type="CDD" id="cd03293">
    <property type="entry name" value="ABC_NrtD_SsuB_transporters"/>
    <property type="match status" value="1"/>
</dbReference>
<dbReference type="InterPro" id="IPR050166">
    <property type="entry name" value="ABC_transporter_ATP-bind"/>
</dbReference>
<proteinExistence type="predicted"/>
<keyword evidence="2" id="KW-0547">Nucleotide-binding</keyword>
<evidence type="ECO:0000256" key="1">
    <source>
        <dbReference type="ARBA" id="ARBA00022448"/>
    </source>
</evidence>
<gene>
    <name evidence="5" type="ORF">KSF_110270</name>
</gene>
<keyword evidence="5" id="KW-0328">Glycosyltransferase</keyword>
<evidence type="ECO:0000256" key="2">
    <source>
        <dbReference type="ARBA" id="ARBA00022741"/>
    </source>
</evidence>
<evidence type="ECO:0000259" key="4">
    <source>
        <dbReference type="PROSITE" id="PS50893"/>
    </source>
</evidence>
<dbReference type="PANTHER" id="PTHR42788">
    <property type="entry name" value="TAURINE IMPORT ATP-BINDING PROTEIN-RELATED"/>
    <property type="match status" value="1"/>
</dbReference>
<dbReference type="PROSITE" id="PS50893">
    <property type="entry name" value="ABC_TRANSPORTER_2"/>
    <property type="match status" value="1"/>
</dbReference>
<dbReference type="GO" id="GO:0005524">
    <property type="term" value="F:ATP binding"/>
    <property type="evidence" value="ECO:0007669"/>
    <property type="project" value="UniProtKB-KW"/>
</dbReference>
<dbReference type="SMART" id="SM00382">
    <property type="entry name" value="AAA"/>
    <property type="match status" value="1"/>
</dbReference>
<dbReference type="Pfam" id="PF00005">
    <property type="entry name" value="ABC_tran"/>
    <property type="match status" value="1"/>
</dbReference>
<name>A0A8J3IS00_9CHLR</name>
<reference evidence="5" key="1">
    <citation type="submission" date="2020-10" db="EMBL/GenBank/DDBJ databases">
        <title>Taxonomic study of unclassified bacteria belonging to the class Ktedonobacteria.</title>
        <authorList>
            <person name="Yabe S."/>
            <person name="Wang C.M."/>
            <person name="Zheng Y."/>
            <person name="Sakai Y."/>
            <person name="Cavaletti L."/>
            <person name="Monciardini P."/>
            <person name="Donadio S."/>
        </authorList>
    </citation>
    <scope>NUCLEOTIDE SEQUENCE</scope>
    <source>
        <strain evidence="5">ID150040</strain>
    </source>
</reference>
<dbReference type="GO" id="GO:0016757">
    <property type="term" value="F:glycosyltransferase activity"/>
    <property type="evidence" value="ECO:0007669"/>
    <property type="project" value="UniProtKB-KW"/>
</dbReference>
<evidence type="ECO:0000313" key="6">
    <source>
        <dbReference type="Proteomes" id="UP000597444"/>
    </source>
</evidence>
<dbReference type="PROSITE" id="PS00211">
    <property type="entry name" value="ABC_TRANSPORTER_1"/>
    <property type="match status" value="1"/>
</dbReference>
<organism evidence="5 6">
    <name type="scientific">Reticulibacter mediterranei</name>
    <dbReference type="NCBI Taxonomy" id="2778369"/>
    <lineage>
        <taxon>Bacteria</taxon>
        <taxon>Bacillati</taxon>
        <taxon>Chloroflexota</taxon>
        <taxon>Ktedonobacteria</taxon>
        <taxon>Ktedonobacterales</taxon>
        <taxon>Reticulibacteraceae</taxon>
        <taxon>Reticulibacter</taxon>
    </lineage>
</organism>
<accession>A0A8J3IS00</accession>
<dbReference type="GO" id="GO:0016887">
    <property type="term" value="F:ATP hydrolysis activity"/>
    <property type="evidence" value="ECO:0007669"/>
    <property type="project" value="InterPro"/>
</dbReference>
<dbReference type="Proteomes" id="UP000597444">
    <property type="component" value="Unassembled WGS sequence"/>
</dbReference>
<dbReference type="EMBL" id="BNJK01000004">
    <property type="protein sequence ID" value="GHP00980.1"/>
    <property type="molecule type" value="Genomic_DNA"/>
</dbReference>
<evidence type="ECO:0000256" key="3">
    <source>
        <dbReference type="ARBA" id="ARBA00022840"/>
    </source>
</evidence>
<keyword evidence="6" id="KW-1185">Reference proteome</keyword>
<dbReference type="RefSeq" id="WP_220211554.1">
    <property type="nucleotide sequence ID" value="NZ_BNJK01000004.1"/>
</dbReference>
<protein>
    <submittedName>
        <fullName evidence="5">Mannosyltransferase</fullName>
    </submittedName>
</protein>
<dbReference type="Gene3D" id="3.40.50.300">
    <property type="entry name" value="P-loop containing nucleotide triphosphate hydrolases"/>
    <property type="match status" value="1"/>
</dbReference>
<evidence type="ECO:0000313" key="5">
    <source>
        <dbReference type="EMBL" id="GHP00980.1"/>
    </source>
</evidence>
<dbReference type="InterPro" id="IPR003593">
    <property type="entry name" value="AAA+_ATPase"/>
</dbReference>
<keyword evidence="5" id="KW-0808">Transferase</keyword>
<dbReference type="InterPro" id="IPR003439">
    <property type="entry name" value="ABC_transporter-like_ATP-bd"/>
</dbReference>